<dbReference type="Proteomes" id="UP000291213">
    <property type="component" value="Unassembled WGS sequence"/>
</dbReference>
<protein>
    <submittedName>
        <fullName evidence="1">Uncharacterized protein</fullName>
    </submittedName>
</protein>
<proteinExistence type="predicted"/>
<name>A0A401H7B3_AERPX</name>
<gene>
    <name evidence="1" type="ORF">apy_00160</name>
</gene>
<accession>A0A401H7B3</accession>
<dbReference type="EMBL" id="BDMD01000001">
    <property type="protein sequence ID" value="GBF08291.1"/>
    <property type="molecule type" value="Genomic_DNA"/>
</dbReference>
<reference evidence="1 2" key="1">
    <citation type="submission" date="2017-02" db="EMBL/GenBank/DDBJ databases">
        <title>isolation and characterization of a novel temperate virus Aeropyrum globular virus 1 infecting hyperthermophilic archaeon Aeropyrum.</title>
        <authorList>
            <person name="Yumiya M."/>
            <person name="Yoshida T."/>
            <person name="Sako Y."/>
        </authorList>
    </citation>
    <scope>NUCLEOTIDE SEQUENCE [LARGE SCALE GENOMIC DNA]</scope>
    <source>
        <strain evidence="1 2">YK1-12-2013</strain>
    </source>
</reference>
<comment type="caution">
    <text evidence="1">The sequence shown here is derived from an EMBL/GenBank/DDBJ whole genome shotgun (WGS) entry which is preliminary data.</text>
</comment>
<dbReference type="AlphaFoldDB" id="A0A401H7B3"/>
<organism evidence="1 2">
    <name type="scientific">Aeropyrum pernix</name>
    <dbReference type="NCBI Taxonomy" id="56636"/>
    <lineage>
        <taxon>Archaea</taxon>
        <taxon>Thermoproteota</taxon>
        <taxon>Thermoprotei</taxon>
        <taxon>Desulfurococcales</taxon>
        <taxon>Desulfurococcaceae</taxon>
        <taxon>Aeropyrum</taxon>
    </lineage>
</organism>
<evidence type="ECO:0000313" key="2">
    <source>
        <dbReference type="Proteomes" id="UP000291213"/>
    </source>
</evidence>
<sequence length="185" mass="21397">MSRYNVRVRTFQKSYIRIGPALLGVLQLERSESFTEEGDPLDTLSYVIESRSKASDYVEVEIEFIARSRSHETLPDKMVRGEYGVAKRFQARPLFPRPARLLRLGVVRLERIMDSMREHGGYASLREEDIEWYTPPGNVYVLEGEAEVQEDVAYLVLETEHGSRWLRTLTSLVLKPPSLQHDRQA</sequence>
<dbReference type="RefSeq" id="WP_131159379.1">
    <property type="nucleotide sequence ID" value="NZ_BDMD01000001.1"/>
</dbReference>
<evidence type="ECO:0000313" key="1">
    <source>
        <dbReference type="EMBL" id="GBF08291.1"/>
    </source>
</evidence>
<dbReference type="OrthoDB" id="379237at2157"/>